<sequence>MRWLPLLLAVFLTAPSQAASLRDIRLEETLQKVAEESSEGTPRTINANITDMGFEAQGDELINRLSVEPAYAERMQEDPLLIRSQLQASVCTDLRFRRLLDMGATLTYHFMIKDSDQPVLTQSFIAEHCQTL</sequence>
<dbReference type="EMBL" id="LT629763">
    <property type="protein sequence ID" value="SDT06824.1"/>
    <property type="molecule type" value="Genomic_DNA"/>
</dbReference>
<dbReference type="OrthoDB" id="7021208at2"/>
<protein>
    <submittedName>
        <fullName evidence="3">Putative quorum-sensing-regulated virulence factor</fullName>
    </submittedName>
</protein>
<reference evidence="4" key="2">
    <citation type="submission" date="2016-10" db="EMBL/GenBank/DDBJ databases">
        <authorList>
            <person name="Varghese N."/>
            <person name="Submissions S."/>
        </authorList>
    </citation>
    <scope>NUCLEOTIDE SEQUENCE [LARGE SCALE GENOMIC DNA]</scope>
    <source>
        <strain evidence="4">JCM 14963</strain>
    </source>
</reference>
<dbReference type="Proteomes" id="UP000243413">
    <property type="component" value="Chromosome I"/>
</dbReference>
<evidence type="ECO:0000313" key="4">
    <source>
        <dbReference type="Proteomes" id="UP000243413"/>
    </source>
</evidence>
<proteinExistence type="predicted"/>
<evidence type="ECO:0000313" key="2">
    <source>
        <dbReference type="EMBL" id="GAA6131889.1"/>
    </source>
</evidence>
<reference evidence="2 5" key="3">
    <citation type="submission" date="2024-04" db="EMBL/GenBank/DDBJ databases">
        <title>Draft genome sequence of Halopseudomonas sabulinigri NBRC 116187.</title>
        <authorList>
            <person name="Miyakawa T."/>
            <person name="Kusuya Y."/>
            <person name="Miura T."/>
        </authorList>
    </citation>
    <scope>NUCLEOTIDE SEQUENCE [LARGE SCALE GENOMIC DNA]</scope>
    <source>
        <strain evidence="2 5">4NH20-0042</strain>
    </source>
</reference>
<dbReference type="InterPro" id="IPR025203">
    <property type="entry name" value="QSregVF"/>
</dbReference>
<evidence type="ECO:0000313" key="5">
    <source>
        <dbReference type="Proteomes" id="UP001486808"/>
    </source>
</evidence>
<name>A0A1H1XBY2_9GAMM</name>
<feature type="chain" id="PRO_5009265396" evidence="1">
    <location>
        <begin position="19"/>
        <end position="132"/>
    </location>
</feature>
<keyword evidence="1" id="KW-0732">Signal</keyword>
<dbReference type="STRING" id="472181.SAMN05216271_3501"/>
<dbReference type="EMBL" id="BAABWD010000002">
    <property type="protein sequence ID" value="GAA6131889.1"/>
    <property type="molecule type" value="Genomic_DNA"/>
</dbReference>
<gene>
    <name evidence="2" type="ORF">NBRC116187_22490</name>
    <name evidence="3" type="ORF">SAMN05216271_3501</name>
</gene>
<evidence type="ECO:0000313" key="3">
    <source>
        <dbReference type="EMBL" id="SDT06824.1"/>
    </source>
</evidence>
<dbReference type="AlphaFoldDB" id="A0A1H1XBY2"/>
<feature type="signal peptide" evidence="1">
    <location>
        <begin position="1"/>
        <end position="18"/>
    </location>
</feature>
<dbReference type="Gene3D" id="3.30.300.250">
    <property type="match status" value="1"/>
</dbReference>
<dbReference type="RefSeq" id="WP_092288104.1">
    <property type="nucleotide sequence ID" value="NZ_BAABWD010000002.1"/>
</dbReference>
<keyword evidence="5" id="KW-1185">Reference proteome</keyword>
<organism evidence="3 4">
    <name type="scientific">Halopseudomonas sabulinigri</name>
    <dbReference type="NCBI Taxonomy" id="472181"/>
    <lineage>
        <taxon>Bacteria</taxon>
        <taxon>Pseudomonadati</taxon>
        <taxon>Pseudomonadota</taxon>
        <taxon>Gammaproteobacteria</taxon>
        <taxon>Pseudomonadales</taxon>
        <taxon>Pseudomonadaceae</taxon>
        <taxon>Halopseudomonas</taxon>
    </lineage>
</organism>
<evidence type="ECO:0000256" key="1">
    <source>
        <dbReference type="SAM" id="SignalP"/>
    </source>
</evidence>
<accession>A0A1H1XBY2</accession>
<dbReference type="Proteomes" id="UP001486808">
    <property type="component" value="Unassembled WGS sequence"/>
</dbReference>
<dbReference type="Pfam" id="PF13652">
    <property type="entry name" value="QSregVF"/>
    <property type="match status" value="1"/>
</dbReference>
<reference evidence="3" key="1">
    <citation type="submission" date="2016-10" db="EMBL/GenBank/DDBJ databases">
        <authorList>
            <person name="de Groot N.N."/>
        </authorList>
    </citation>
    <scope>NUCLEOTIDE SEQUENCE [LARGE SCALE GENOMIC DNA]</scope>
    <source>
        <strain evidence="3">JCM 14963</strain>
    </source>
</reference>